<sequence>MEFKSIVKSLYTQDNVNNHICATNDVFNKTYIVKDPIDNPYVIVMQRYSGHSTARSKEIGEFYAIYSKDRKFKDMSGYFNELNKITTKSGTRFLRFYINLNTPDITYNFWKYTHTYFFTTCLLLSKTTLDLISGTPLAFVPWFDFQDKMFNDSIENIDISLFKKYGITQKFIDYITSLSNYYSLDLSKYTL</sequence>
<dbReference type="EMBL" id="OR769223">
    <property type="protein sequence ID" value="WQJ53948.1"/>
    <property type="molecule type" value="Genomic_DNA"/>
</dbReference>
<reference evidence="1 2" key="1">
    <citation type="submission" date="2023-11" db="EMBL/GenBank/DDBJ databases">
        <authorList>
            <person name="Cook R."/>
            <person name="Crisci M."/>
            <person name="Pye H."/>
            <person name="Adriaenssens E."/>
            <person name="Santini J."/>
        </authorList>
    </citation>
    <scope>NUCLEOTIDE SEQUENCE [LARGE SCALE GENOMIC DNA]</scope>
    <source>
        <strain evidence="1">Lak_Megaphage_Sonny</strain>
    </source>
</reference>
<keyword evidence="2" id="KW-1185">Reference proteome</keyword>
<name>A0ABZ0Z449_9CAUD</name>
<proteinExistence type="predicted"/>
<protein>
    <submittedName>
        <fullName evidence="1">Uncharacterized protein</fullName>
    </submittedName>
</protein>
<evidence type="ECO:0000313" key="1">
    <source>
        <dbReference type="EMBL" id="WQJ53948.1"/>
    </source>
</evidence>
<evidence type="ECO:0000313" key="2">
    <source>
        <dbReference type="Proteomes" id="UP001358193"/>
    </source>
</evidence>
<organism evidence="1 2">
    <name type="scientific">phage Lak_Megaphage_Sonny</name>
    <dbReference type="NCBI Taxonomy" id="3109229"/>
    <lineage>
        <taxon>Viruses</taxon>
        <taxon>Duplodnaviria</taxon>
        <taxon>Heunggongvirae</taxon>
        <taxon>Uroviricota</taxon>
        <taxon>Caudoviricetes</taxon>
        <taxon>Caudoviricetes code 15 clade</taxon>
    </lineage>
</organism>
<dbReference type="Proteomes" id="UP001358193">
    <property type="component" value="Segment"/>
</dbReference>
<accession>A0ABZ0Z449</accession>